<name>A0AC34F801_9BILA</name>
<organism evidence="1 2">
    <name type="scientific">Panagrolaimus sp. ES5</name>
    <dbReference type="NCBI Taxonomy" id="591445"/>
    <lineage>
        <taxon>Eukaryota</taxon>
        <taxon>Metazoa</taxon>
        <taxon>Ecdysozoa</taxon>
        <taxon>Nematoda</taxon>
        <taxon>Chromadorea</taxon>
        <taxon>Rhabditida</taxon>
        <taxon>Tylenchina</taxon>
        <taxon>Panagrolaimomorpha</taxon>
        <taxon>Panagrolaimoidea</taxon>
        <taxon>Panagrolaimidae</taxon>
        <taxon>Panagrolaimus</taxon>
    </lineage>
</organism>
<dbReference type="Proteomes" id="UP000887579">
    <property type="component" value="Unplaced"/>
</dbReference>
<dbReference type="WBParaSite" id="ES5_v2.g13205.t1">
    <property type="protein sequence ID" value="ES5_v2.g13205.t1"/>
    <property type="gene ID" value="ES5_v2.g13205"/>
</dbReference>
<reference evidence="2" key="1">
    <citation type="submission" date="2022-11" db="UniProtKB">
        <authorList>
            <consortium name="WormBaseParasite"/>
        </authorList>
    </citation>
    <scope>IDENTIFICATION</scope>
</reference>
<protein>
    <submittedName>
        <fullName evidence="2">Uncharacterized protein</fullName>
    </submittedName>
</protein>
<proteinExistence type="predicted"/>
<evidence type="ECO:0000313" key="2">
    <source>
        <dbReference type="WBParaSite" id="ES5_v2.g13205.t1"/>
    </source>
</evidence>
<evidence type="ECO:0000313" key="1">
    <source>
        <dbReference type="Proteomes" id="UP000887579"/>
    </source>
</evidence>
<accession>A0AC34F801</accession>
<sequence length="125" mass="14046">MFTVKFYGYKNAETYDIGDKTPLFNLHQYETSHLGVDGKLESAKVQKAITVISKEIETPLPQSQLQTFFIMLNDKQSDVSSSVALLLLMVLKECGKLLNSEAKIIIEYLPAVHSITQIFIKSCCL</sequence>